<dbReference type="EMBL" id="SOBG01000006">
    <property type="protein sequence ID" value="TDT69205.1"/>
    <property type="molecule type" value="Genomic_DNA"/>
</dbReference>
<accession>A0AA46DYE5</accession>
<dbReference type="PANTHER" id="PTHR11851:SF49">
    <property type="entry name" value="MITOCHONDRIAL-PROCESSING PEPTIDASE SUBUNIT ALPHA"/>
    <property type="match status" value="1"/>
</dbReference>
<dbReference type="Pfam" id="PF05193">
    <property type="entry name" value="Peptidase_M16_C"/>
    <property type="match status" value="1"/>
</dbReference>
<dbReference type="GO" id="GO:0006508">
    <property type="term" value="P:proteolysis"/>
    <property type="evidence" value="ECO:0007669"/>
    <property type="project" value="InterPro"/>
</dbReference>
<keyword evidence="6" id="KW-1185">Reference proteome</keyword>
<comment type="caution">
    <text evidence="5">The sequence shown here is derived from an EMBL/GenBank/DDBJ whole genome shotgun (WGS) entry which is preliminary data.</text>
</comment>
<dbReference type="InterPro" id="IPR050361">
    <property type="entry name" value="MPP/UQCRC_Complex"/>
</dbReference>
<dbReference type="GO" id="GO:0004222">
    <property type="term" value="F:metalloendopeptidase activity"/>
    <property type="evidence" value="ECO:0007669"/>
    <property type="project" value="InterPro"/>
</dbReference>
<reference evidence="5 6" key="1">
    <citation type="submission" date="2019-03" db="EMBL/GenBank/DDBJ databases">
        <title>Genomic Encyclopedia of Type Strains, Phase IV (KMG-IV): sequencing the most valuable type-strain genomes for metagenomic binning, comparative biology and taxonomic classification.</title>
        <authorList>
            <person name="Goeker M."/>
        </authorList>
    </citation>
    <scope>NUCLEOTIDE SEQUENCE [LARGE SCALE GENOMIC DNA]</scope>
    <source>
        <strain evidence="5 6">DSM 100055</strain>
    </source>
</reference>
<dbReference type="InterPro" id="IPR011249">
    <property type="entry name" value="Metalloenz_LuxS/M16"/>
</dbReference>
<dbReference type="InterPro" id="IPR011765">
    <property type="entry name" value="Pept_M16_N"/>
</dbReference>
<protein>
    <submittedName>
        <fullName evidence="5">Zn-dependent peptidase</fullName>
    </submittedName>
</protein>
<name>A0AA46DYE5_9FUSO</name>
<organism evidence="5 6">
    <name type="scientific">Hypnocyclicus thermotrophus</name>
    <dbReference type="NCBI Taxonomy" id="1627895"/>
    <lineage>
        <taxon>Bacteria</taxon>
        <taxon>Fusobacteriati</taxon>
        <taxon>Fusobacteriota</taxon>
        <taxon>Fusobacteriia</taxon>
        <taxon>Fusobacteriales</taxon>
        <taxon>Fusobacteriaceae</taxon>
        <taxon>Hypnocyclicus</taxon>
    </lineage>
</organism>
<comment type="similarity">
    <text evidence="1 2">Belongs to the peptidase M16 family.</text>
</comment>
<dbReference type="GO" id="GO:0046872">
    <property type="term" value="F:metal ion binding"/>
    <property type="evidence" value="ECO:0007669"/>
    <property type="project" value="InterPro"/>
</dbReference>
<sequence length="408" mass="46872">MGKILHLDNGTPLLYEKITHINSFSMGIYVKTGAIDEKENESGISHFIEHMLFKGTEKRSAKDISEEIDNIGGKMNAYTSKDTTTFYITGLSEHFEIAADVLSDIFLNSTFTEKNIEKEKKVVIEEIRMYEDIPEEKIHDINNEYIFNGNYGKNILGTEESINALTKEKILDYYRTRYTSDNIAIVVVGNLSEEEVLKTFNLYFKNFNTIKKDRIEKKEFKLNAVKNILKKEISQVHLCVNTLGSSYTSENRYVGSILSIILGGNMSSRLFQKIREEKGLAYSVYTFNTVFYEGGAFSVYAGTTKENYNEVIDMIYEEWKDIKENGITEKELVKAKNQVLSSLILGLETTRARMSRLASSYITYNKIIPLEEIKNKINAIDLERVKKYANKIFDEKYYSVTILGDINE</sequence>
<dbReference type="InterPro" id="IPR001431">
    <property type="entry name" value="Pept_M16_Zn_BS"/>
</dbReference>
<feature type="domain" description="Peptidase M16 N-terminal" evidence="3">
    <location>
        <begin position="22"/>
        <end position="158"/>
    </location>
</feature>
<dbReference type="PROSITE" id="PS00143">
    <property type="entry name" value="INSULINASE"/>
    <property type="match status" value="1"/>
</dbReference>
<dbReference type="SUPFAM" id="SSF63411">
    <property type="entry name" value="LuxS/MPP-like metallohydrolase"/>
    <property type="match status" value="2"/>
</dbReference>
<evidence type="ECO:0000259" key="4">
    <source>
        <dbReference type="Pfam" id="PF05193"/>
    </source>
</evidence>
<gene>
    <name evidence="5" type="ORF">EV215_1547</name>
</gene>
<evidence type="ECO:0000256" key="2">
    <source>
        <dbReference type="RuleBase" id="RU004447"/>
    </source>
</evidence>
<dbReference type="PANTHER" id="PTHR11851">
    <property type="entry name" value="METALLOPROTEASE"/>
    <property type="match status" value="1"/>
</dbReference>
<dbReference type="InterPro" id="IPR007863">
    <property type="entry name" value="Peptidase_M16_C"/>
</dbReference>
<evidence type="ECO:0000256" key="1">
    <source>
        <dbReference type="ARBA" id="ARBA00007261"/>
    </source>
</evidence>
<evidence type="ECO:0000313" key="6">
    <source>
        <dbReference type="Proteomes" id="UP000294678"/>
    </source>
</evidence>
<dbReference type="Pfam" id="PF00675">
    <property type="entry name" value="Peptidase_M16"/>
    <property type="match status" value="1"/>
</dbReference>
<dbReference type="AlphaFoldDB" id="A0AA46DYE5"/>
<feature type="domain" description="Peptidase M16 C-terminal" evidence="4">
    <location>
        <begin position="165"/>
        <end position="338"/>
    </location>
</feature>
<dbReference type="Gene3D" id="3.30.830.10">
    <property type="entry name" value="Metalloenzyme, LuxS/M16 peptidase-like"/>
    <property type="match status" value="2"/>
</dbReference>
<dbReference type="Proteomes" id="UP000294678">
    <property type="component" value="Unassembled WGS sequence"/>
</dbReference>
<dbReference type="RefSeq" id="WP_134113416.1">
    <property type="nucleotide sequence ID" value="NZ_SOBG01000006.1"/>
</dbReference>
<evidence type="ECO:0000259" key="3">
    <source>
        <dbReference type="Pfam" id="PF00675"/>
    </source>
</evidence>
<proteinExistence type="inferred from homology"/>
<evidence type="ECO:0000313" key="5">
    <source>
        <dbReference type="EMBL" id="TDT69205.1"/>
    </source>
</evidence>